<evidence type="ECO:0000256" key="1">
    <source>
        <dbReference type="SAM" id="Phobius"/>
    </source>
</evidence>
<dbReference type="OrthoDB" id="677977at2"/>
<dbReference type="Proteomes" id="UP000284120">
    <property type="component" value="Unassembled WGS sequence"/>
</dbReference>
<proteinExistence type="predicted"/>
<keyword evidence="1" id="KW-0812">Transmembrane</keyword>
<reference evidence="2 3" key="1">
    <citation type="submission" date="2018-06" db="EMBL/GenBank/DDBJ databases">
        <title>Pedobacter endophyticus sp. nov., an endophytic bacterium isolated from a leaf of Triticum aestivum.</title>
        <authorList>
            <person name="Zhang L."/>
        </authorList>
    </citation>
    <scope>NUCLEOTIDE SEQUENCE [LARGE SCALE GENOMIC DNA]</scope>
    <source>
        <strain evidence="2 3">CM134L-2</strain>
    </source>
</reference>
<dbReference type="EMBL" id="SAYW01000001">
    <property type="protein sequence ID" value="RWU10468.1"/>
    <property type="molecule type" value="Genomic_DNA"/>
</dbReference>
<evidence type="ECO:0008006" key="4">
    <source>
        <dbReference type="Google" id="ProtNLM"/>
    </source>
</evidence>
<sequence length="145" mass="15549">MRWIKNMTAGLIGSVALNILHEVVRKNISNAPQINLLGEEVVNKTLSQVGTPINDADDLHKLTLEADLIANATYYSMIGGSGKYIWPKAVALGLSAGIGAIQLPKSLGLDPRPVTRTTQTKVLTVGYYLFGALVTATVLKTLFKS</sequence>
<feature type="transmembrane region" description="Helical" evidence="1">
    <location>
        <begin position="123"/>
        <end position="143"/>
    </location>
</feature>
<keyword evidence="1" id="KW-1133">Transmembrane helix</keyword>
<dbReference type="AlphaFoldDB" id="A0A3S3R8N3"/>
<evidence type="ECO:0000313" key="3">
    <source>
        <dbReference type="Proteomes" id="UP000284120"/>
    </source>
</evidence>
<evidence type="ECO:0000313" key="2">
    <source>
        <dbReference type="EMBL" id="RWU10468.1"/>
    </source>
</evidence>
<organism evidence="2 3">
    <name type="scientific">Pedobacter chitinilyticus</name>
    <dbReference type="NCBI Taxonomy" id="2233776"/>
    <lineage>
        <taxon>Bacteria</taxon>
        <taxon>Pseudomonadati</taxon>
        <taxon>Bacteroidota</taxon>
        <taxon>Sphingobacteriia</taxon>
        <taxon>Sphingobacteriales</taxon>
        <taxon>Sphingobacteriaceae</taxon>
        <taxon>Pedobacter</taxon>
    </lineage>
</organism>
<protein>
    <recommendedName>
        <fullName evidence="4">DUF1440 domain-containing protein</fullName>
    </recommendedName>
</protein>
<keyword evidence="1" id="KW-0472">Membrane</keyword>
<dbReference type="RefSeq" id="WP_113645963.1">
    <property type="nucleotide sequence ID" value="NZ_QMHN01000001.1"/>
</dbReference>
<comment type="caution">
    <text evidence="2">The sequence shown here is derived from an EMBL/GenBank/DDBJ whole genome shotgun (WGS) entry which is preliminary data.</text>
</comment>
<keyword evidence="3" id="KW-1185">Reference proteome</keyword>
<accession>A0A3S3R8N3</accession>
<gene>
    <name evidence="2" type="ORF">DPV69_03785</name>
</gene>
<name>A0A3S3R8N3_9SPHI</name>